<accession>A0A2I0B696</accession>
<sequence length="162" mass="18180">MLLRDTANFGCLTVSDWVNAKDSIDRPGGLRAPLLAGACCWRGLSGGFSNLGGLPFLSGCESWRHLHEFFELTLIHLFLQQGSETSALVKPVPIVPMELTIVVGIHSGRRHWHGSSRSDPALLDSYRIDLREWPRKEKLRRRGVSRLFLHSIMMPGHTYPHG</sequence>
<reference evidence="1 2" key="1">
    <citation type="journal article" date="2017" name="Nature">
        <title>The Apostasia genome and the evolution of orchids.</title>
        <authorList>
            <person name="Zhang G.Q."/>
            <person name="Liu K.W."/>
            <person name="Li Z."/>
            <person name="Lohaus R."/>
            <person name="Hsiao Y.Y."/>
            <person name="Niu S.C."/>
            <person name="Wang J.Y."/>
            <person name="Lin Y.C."/>
            <person name="Xu Q."/>
            <person name="Chen L.J."/>
            <person name="Yoshida K."/>
            <person name="Fujiwara S."/>
            <person name="Wang Z.W."/>
            <person name="Zhang Y.Q."/>
            <person name="Mitsuda N."/>
            <person name="Wang M."/>
            <person name="Liu G.H."/>
            <person name="Pecoraro L."/>
            <person name="Huang H.X."/>
            <person name="Xiao X.J."/>
            <person name="Lin M."/>
            <person name="Wu X.Y."/>
            <person name="Wu W.L."/>
            <person name="Chen Y.Y."/>
            <person name="Chang S.B."/>
            <person name="Sakamoto S."/>
            <person name="Ohme-Takagi M."/>
            <person name="Yagi M."/>
            <person name="Zeng S.J."/>
            <person name="Shen C.Y."/>
            <person name="Yeh C.M."/>
            <person name="Luo Y.B."/>
            <person name="Tsai W.C."/>
            <person name="Van de Peer Y."/>
            <person name="Liu Z.J."/>
        </authorList>
    </citation>
    <scope>NUCLEOTIDE SEQUENCE [LARGE SCALE GENOMIC DNA]</scope>
    <source>
        <strain evidence="2">cv. Shenzhen</strain>
        <tissue evidence="1">Stem</tissue>
    </source>
</reference>
<proteinExistence type="predicted"/>
<keyword evidence="2" id="KW-1185">Reference proteome</keyword>
<evidence type="ECO:0000313" key="1">
    <source>
        <dbReference type="EMBL" id="PKA63327.1"/>
    </source>
</evidence>
<dbReference type="Proteomes" id="UP000236161">
    <property type="component" value="Unassembled WGS sequence"/>
</dbReference>
<gene>
    <name evidence="1" type="ORF">AXF42_Ash005222</name>
</gene>
<dbReference type="EMBL" id="KZ451908">
    <property type="protein sequence ID" value="PKA63327.1"/>
    <property type="molecule type" value="Genomic_DNA"/>
</dbReference>
<name>A0A2I0B696_9ASPA</name>
<protein>
    <submittedName>
        <fullName evidence="1">Uncharacterized protein</fullName>
    </submittedName>
</protein>
<dbReference type="AlphaFoldDB" id="A0A2I0B696"/>
<organism evidence="1 2">
    <name type="scientific">Apostasia shenzhenica</name>
    <dbReference type="NCBI Taxonomy" id="1088818"/>
    <lineage>
        <taxon>Eukaryota</taxon>
        <taxon>Viridiplantae</taxon>
        <taxon>Streptophyta</taxon>
        <taxon>Embryophyta</taxon>
        <taxon>Tracheophyta</taxon>
        <taxon>Spermatophyta</taxon>
        <taxon>Magnoliopsida</taxon>
        <taxon>Liliopsida</taxon>
        <taxon>Asparagales</taxon>
        <taxon>Orchidaceae</taxon>
        <taxon>Apostasioideae</taxon>
        <taxon>Apostasia</taxon>
    </lineage>
</organism>
<evidence type="ECO:0000313" key="2">
    <source>
        <dbReference type="Proteomes" id="UP000236161"/>
    </source>
</evidence>